<dbReference type="InterPro" id="IPR002145">
    <property type="entry name" value="CopG"/>
</dbReference>
<reference evidence="10" key="2">
    <citation type="submission" date="2020-09" db="EMBL/GenBank/DDBJ databases">
        <authorList>
            <person name="Sun Q."/>
            <person name="Zhou Y."/>
        </authorList>
    </citation>
    <scope>NUCLEOTIDE SEQUENCE</scope>
    <source>
        <strain evidence="10">CGMCC 1.12919</strain>
    </source>
</reference>
<feature type="binding site" evidence="7">
    <location>
        <position position="87"/>
    </location>
    <ligand>
        <name>Ni(2+)</name>
        <dbReference type="ChEBI" id="CHEBI:49786"/>
    </ligand>
</feature>
<proteinExistence type="inferred from homology"/>
<evidence type="ECO:0000256" key="7">
    <source>
        <dbReference type="HAMAP-Rule" id="MF_00476"/>
    </source>
</evidence>
<dbReference type="InterPro" id="IPR014864">
    <property type="entry name" value="TF_NikR_Ni-bd_C"/>
</dbReference>
<name>A0A916UW56_9HYPH</name>
<dbReference type="PANTHER" id="PTHR34719:SF2">
    <property type="entry name" value="NICKEL-RESPONSIVE REGULATOR"/>
    <property type="match status" value="1"/>
</dbReference>
<dbReference type="CDD" id="cd22231">
    <property type="entry name" value="RHH_NikR_HicB-like"/>
    <property type="match status" value="1"/>
</dbReference>
<dbReference type="Gene3D" id="1.10.1220.10">
    <property type="entry name" value="Met repressor-like"/>
    <property type="match status" value="1"/>
</dbReference>
<comment type="similarity">
    <text evidence="1 7">Belongs to the transcriptional regulatory CopG/NikR family.</text>
</comment>
<dbReference type="SUPFAM" id="SSF47598">
    <property type="entry name" value="Ribbon-helix-helix"/>
    <property type="match status" value="1"/>
</dbReference>
<keyword evidence="11" id="KW-1185">Reference proteome</keyword>
<evidence type="ECO:0000259" key="8">
    <source>
        <dbReference type="Pfam" id="PF01402"/>
    </source>
</evidence>
<feature type="binding site" evidence="7">
    <location>
        <position position="76"/>
    </location>
    <ligand>
        <name>Ni(2+)</name>
        <dbReference type="ChEBI" id="CHEBI:49786"/>
    </ligand>
</feature>
<dbReference type="Pfam" id="PF01402">
    <property type="entry name" value="RHH_1"/>
    <property type="match status" value="1"/>
</dbReference>
<organism evidence="10 11">
    <name type="scientific">Chelatococcus reniformis</name>
    <dbReference type="NCBI Taxonomy" id="1494448"/>
    <lineage>
        <taxon>Bacteria</taxon>
        <taxon>Pseudomonadati</taxon>
        <taxon>Pseudomonadota</taxon>
        <taxon>Alphaproteobacteria</taxon>
        <taxon>Hyphomicrobiales</taxon>
        <taxon>Chelatococcaceae</taxon>
        <taxon>Chelatococcus</taxon>
    </lineage>
</organism>
<evidence type="ECO:0000256" key="4">
    <source>
        <dbReference type="ARBA" id="ARBA00023015"/>
    </source>
</evidence>
<dbReference type="InterPro" id="IPR013321">
    <property type="entry name" value="Arc_rbn_hlx_hlx"/>
</dbReference>
<evidence type="ECO:0000256" key="3">
    <source>
        <dbReference type="ARBA" id="ARBA00022723"/>
    </source>
</evidence>
<feature type="domain" description="Ribbon-helix-helix protein CopG" evidence="8">
    <location>
        <begin position="3"/>
        <end position="38"/>
    </location>
</feature>
<feature type="domain" description="Transcription factor NikR nickel binding C-terminal" evidence="9">
    <location>
        <begin position="53"/>
        <end position="129"/>
    </location>
</feature>
<comment type="caution">
    <text evidence="10">The sequence shown here is derived from an EMBL/GenBank/DDBJ whole genome shotgun (WGS) entry which is preliminary data.</text>
</comment>
<evidence type="ECO:0000256" key="6">
    <source>
        <dbReference type="ARBA" id="ARBA00023163"/>
    </source>
</evidence>
<dbReference type="InterPro" id="IPR045865">
    <property type="entry name" value="ACT-like_dom_sf"/>
</dbReference>
<keyword evidence="5 7" id="KW-0238">DNA-binding</keyword>
<evidence type="ECO:0000259" key="9">
    <source>
        <dbReference type="Pfam" id="PF08753"/>
    </source>
</evidence>
<dbReference type="PANTHER" id="PTHR34719">
    <property type="entry name" value="NICKEL-RESPONSIVE REGULATOR"/>
    <property type="match status" value="1"/>
</dbReference>
<dbReference type="AlphaFoldDB" id="A0A916UW56"/>
<protein>
    <recommendedName>
        <fullName evidence="7">Putative nickel-responsive regulator</fullName>
    </recommendedName>
</protein>
<dbReference type="GO" id="GO:0010045">
    <property type="term" value="P:response to nickel cation"/>
    <property type="evidence" value="ECO:0007669"/>
    <property type="project" value="InterPro"/>
</dbReference>
<comment type="function">
    <text evidence="7">Transcriptional regulator.</text>
</comment>
<feature type="binding site" evidence="7">
    <location>
        <position position="89"/>
    </location>
    <ligand>
        <name>Ni(2+)</name>
        <dbReference type="ChEBI" id="CHEBI:49786"/>
    </ligand>
</feature>
<accession>A0A916UW56</accession>
<dbReference type="GO" id="GO:0003677">
    <property type="term" value="F:DNA binding"/>
    <property type="evidence" value="ECO:0007669"/>
    <property type="project" value="UniProtKB-KW"/>
</dbReference>
<dbReference type="InterPro" id="IPR022988">
    <property type="entry name" value="Ni_resp_reg_NikR"/>
</dbReference>
<evidence type="ECO:0000313" key="10">
    <source>
        <dbReference type="EMBL" id="GGC87992.1"/>
    </source>
</evidence>
<evidence type="ECO:0000256" key="2">
    <source>
        <dbReference type="ARBA" id="ARBA00022596"/>
    </source>
</evidence>
<feature type="binding site" evidence="7">
    <location>
        <position position="95"/>
    </location>
    <ligand>
        <name>Ni(2+)</name>
        <dbReference type="ChEBI" id="CHEBI:49786"/>
    </ligand>
</feature>
<reference evidence="10" key="1">
    <citation type="journal article" date="2014" name="Int. J. Syst. Evol. Microbiol.">
        <title>Complete genome sequence of Corynebacterium casei LMG S-19264T (=DSM 44701T), isolated from a smear-ripened cheese.</title>
        <authorList>
            <consortium name="US DOE Joint Genome Institute (JGI-PGF)"/>
            <person name="Walter F."/>
            <person name="Albersmeier A."/>
            <person name="Kalinowski J."/>
            <person name="Ruckert C."/>
        </authorList>
    </citation>
    <scope>NUCLEOTIDE SEQUENCE</scope>
    <source>
        <strain evidence="10">CGMCC 1.12919</strain>
    </source>
</reference>
<dbReference type="NCBIfam" id="NF003381">
    <property type="entry name" value="PRK04460.1"/>
    <property type="match status" value="1"/>
</dbReference>
<dbReference type="InterPro" id="IPR050192">
    <property type="entry name" value="CopG/NikR_regulator"/>
</dbReference>
<dbReference type="EMBL" id="BMGG01000010">
    <property type="protein sequence ID" value="GGC87992.1"/>
    <property type="molecule type" value="Genomic_DNA"/>
</dbReference>
<keyword evidence="6 7" id="KW-0804">Transcription</keyword>
<dbReference type="NCBIfam" id="NF002815">
    <property type="entry name" value="PRK02967.1"/>
    <property type="match status" value="1"/>
</dbReference>
<dbReference type="InterPro" id="IPR010985">
    <property type="entry name" value="Ribbon_hlx_hlx"/>
</dbReference>
<dbReference type="Proteomes" id="UP000637002">
    <property type="component" value="Unassembled WGS sequence"/>
</dbReference>
<evidence type="ECO:0000313" key="11">
    <source>
        <dbReference type="Proteomes" id="UP000637002"/>
    </source>
</evidence>
<dbReference type="GO" id="GO:0003700">
    <property type="term" value="F:DNA-binding transcription factor activity"/>
    <property type="evidence" value="ECO:0007669"/>
    <property type="project" value="UniProtKB-UniRule"/>
</dbReference>
<keyword evidence="4 7" id="KW-0805">Transcription regulation</keyword>
<dbReference type="InterPro" id="IPR027271">
    <property type="entry name" value="Acetolactate_synth/TF_NikR_C"/>
</dbReference>
<dbReference type="Gene3D" id="3.30.70.1150">
    <property type="entry name" value="ACT-like. Chain A, domain 2"/>
    <property type="match status" value="1"/>
</dbReference>
<dbReference type="RefSeq" id="WP_188612119.1">
    <property type="nucleotide sequence ID" value="NZ_BMGG01000010.1"/>
</dbReference>
<evidence type="ECO:0000256" key="1">
    <source>
        <dbReference type="ARBA" id="ARBA00008478"/>
    </source>
</evidence>
<keyword evidence="3 7" id="KW-0479">Metal-binding</keyword>
<dbReference type="Pfam" id="PF08753">
    <property type="entry name" value="NikR_C"/>
    <property type="match status" value="1"/>
</dbReference>
<dbReference type="HAMAP" id="MF_00476">
    <property type="entry name" value="NikR"/>
    <property type="match status" value="1"/>
</dbReference>
<gene>
    <name evidence="10" type="primary">nikR</name>
    <name evidence="10" type="ORF">GCM10010994_52440</name>
</gene>
<sequence>MQRITITIDDELLDTVDALVAARGYATRSEAIRDLVRRGALDATTSGDETPCVGVLGYVYDHETRAMAQRLSSTFHAHHGLTVASMHIHLSHEACLEVAVVKGPQADIRNLADSVASQRGVRHANLHLVPETEGEIATRKKGHSHG</sequence>
<comment type="cofactor">
    <cofactor evidence="7">
        <name>Ni(2+)</name>
        <dbReference type="ChEBI" id="CHEBI:49786"/>
    </cofactor>
    <text evidence="7">Binds 1 nickel ion per subunit.</text>
</comment>
<dbReference type="GO" id="GO:0016151">
    <property type="term" value="F:nickel cation binding"/>
    <property type="evidence" value="ECO:0007669"/>
    <property type="project" value="UniProtKB-UniRule"/>
</dbReference>
<dbReference type="SUPFAM" id="SSF55021">
    <property type="entry name" value="ACT-like"/>
    <property type="match status" value="1"/>
</dbReference>
<keyword evidence="2 7" id="KW-0533">Nickel</keyword>
<evidence type="ECO:0000256" key="5">
    <source>
        <dbReference type="ARBA" id="ARBA00023125"/>
    </source>
</evidence>